<dbReference type="InParanoid" id="A0A674CFZ8"/>
<dbReference type="SUPFAM" id="SSF49899">
    <property type="entry name" value="Concanavalin A-like lectins/glucanases"/>
    <property type="match status" value="1"/>
</dbReference>
<dbReference type="InterPro" id="IPR051261">
    <property type="entry name" value="NLR"/>
</dbReference>
<dbReference type="Pfam" id="PF13516">
    <property type="entry name" value="LRR_6"/>
    <property type="match status" value="4"/>
</dbReference>
<evidence type="ECO:0000256" key="1">
    <source>
        <dbReference type="ARBA" id="ARBA00004496"/>
    </source>
</evidence>
<dbReference type="GO" id="GO:0005737">
    <property type="term" value="C:cytoplasm"/>
    <property type="evidence" value="ECO:0007669"/>
    <property type="project" value="UniProtKB-SubCell"/>
</dbReference>
<dbReference type="SMART" id="SM00449">
    <property type="entry name" value="SPRY"/>
    <property type="match status" value="1"/>
</dbReference>
<dbReference type="SMART" id="SM00368">
    <property type="entry name" value="LRR_RI"/>
    <property type="match status" value="6"/>
</dbReference>
<evidence type="ECO:0000259" key="8">
    <source>
        <dbReference type="PROSITE" id="PS50837"/>
    </source>
</evidence>
<dbReference type="SUPFAM" id="SSF52540">
    <property type="entry name" value="P-loop containing nucleoside triphosphate hydrolases"/>
    <property type="match status" value="1"/>
</dbReference>
<dbReference type="InterPro" id="IPR027417">
    <property type="entry name" value="P-loop_NTPase"/>
</dbReference>
<evidence type="ECO:0000256" key="5">
    <source>
        <dbReference type="ARBA" id="ARBA00022741"/>
    </source>
</evidence>
<dbReference type="PRINTS" id="PR01407">
    <property type="entry name" value="BUTYPHLNCDUF"/>
</dbReference>
<dbReference type="InterPro" id="IPR041075">
    <property type="entry name" value="NOD1/2_WH"/>
</dbReference>
<dbReference type="PROSITE" id="PS50188">
    <property type="entry name" value="B302_SPRY"/>
    <property type="match status" value="1"/>
</dbReference>
<comment type="subcellular location">
    <subcellularLocation>
        <location evidence="1">Cytoplasm</location>
    </subcellularLocation>
</comment>
<dbReference type="Pfam" id="PF00622">
    <property type="entry name" value="SPRY"/>
    <property type="match status" value="1"/>
</dbReference>
<dbReference type="Pfam" id="PF13765">
    <property type="entry name" value="PRY"/>
    <property type="match status" value="1"/>
</dbReference>
<keyword evidence="10" id="KW-1185">Reference proteome</keyword>
<dbReference type="Pfam" id="PF14484">
    <property type="entry name" value="FISNA"/>
    <property type="match status" value="1"/>
</dbReference>
<dbReference type="GeneTree" id="ENSGT01150000286904"/>
<evidence type="ECO:0000313" key="10">
    <source>
        <dbReference type="Proteomes" id="UP000472277"/>
    </source>
</evidence>
<dbReference type="Gene3D" id="2.60.120.920">
    <property type="match status" value="1"/>
</dbReference>
<dbReference type="CDD" id="cd16040">
    <property type="entry name" value="SPRY_PRY_SNTX"/>
    <property type="match status" value="1"/>
</dbReference>
<dbReference type="Gene3D" id="3.40.50.300">
    <property type="entry name" value="P-loop containing nucleotide triphosphate hydrolases"/>
    <property type="match status" value="1"/>
</dbReference>
<reference evidence="9" key="1">
    <citation type="submission" date="2025-08" db="UniProtKB">
        <authorList>
            <consortium name="Ensembl"/>
        </authorList>
    </citation>
    <scope>IDENTIFICATION</scope>
</reference>
<dbReference type="SMART" id="SM01288">
    <property type="entry name" value="FISNA"/>
    <property type="match status" value="1"/>
</dbReference>
<evidence type="ECO:0000256" key="3">
    <source>
        <dbReference type="ARBA" id="ARBA00022614"/>
    </source>
</evidence>
<feature type="domain" description="NACHT" evidence="8">
    <location>
        <begin position="123"/>
        <end position="257"/>
    </location>
</feature>
<proteinExistence type="predicted"/>
<organism evidence="9 10">
    <name type="scientific">Salmo trutta</name>
    <name type="common">Brown trout</name>
    <dbReference type="NCBI Taxonomy" id="8032"/>
    <lineage>
        <taxon>Eukaryota</taxon>
        <taxon>Metazoa</taxon>
        <taxon>Chordata</taxon>
        <taxon>Craniata</taxon>
        <taxon>Vertebrata</taxon>
        <taxon>Euteleostomi</taxon>
        <taxon>Actinopterygii</taxon>
        <taxon>Neopterygii</taxon>
        <taxon>Teleostei</taxon>
        <taxon>Protacanthopterygii</taxon>
        <taxon>Salmoniformes</taxon>
        <taxon>Salmonidae</taxon>
        <taxon>Salmoninae</taxon>
        <taxon>Salmo</taxon>
    </lineage>
</organism>
<name>A0A674CFZ8_SALTR</name>
<evidence type="ECO:0000313" key="9">
    <source>
        <dbReference type="Ensembl" id="ENSSTUP00000082348.1"/>
    </source>
</evidence>
<dbReference type="FunFam" id="3.40.50.300:FF:001524">
    <property type="entry name" value="Si:dkey-126g1.7"/>
    <property type="match status" value="1"/>
</dbReference>
<evidence type="ECO:0000259" key="7">
    <source>
        <dbReference type="PROSITE" id="PS50188"/>
    </source>
</evidence>
<dbReference type="InterPro" id="IPR013320">
    <property type="entry name" value="ConA-like_dom_sf"/>
</dbReference>
<accession>A0A674CFZ8</accession>
<keyword evidence="2" id="KW-0963">Cytoplasm</keyword>
<evidence type="ECO:0000256" key="6">
    <source>
        <dbReference type="ARBA" id="ARBA00022840"/>
    </source>
</evidence>
<keyword evidence="3" id="KW-0433">Leucine-rich repeat</keyword>
<sequence length="992" mass="112529">MHYENMYSFIQSVKRINDYNLNFITVLQYYSDDPAVICQRELKSNLKKKFHCVFEGIAKQGNPTLLNKIYTELYITEGGTGEVNNEHELRQIETTTRKQARPETAIKCNNIFKPLTGQDKLIRTVLTKGVAGIGKTVSVQKFILDWAEGKANQNVQFVFSFPFRELNLMKGDKHTLIELLNHFSMETKQSRISNYNKYKVLFIFDGLDECRLPLDFQKNKICCDVTKSTSVDVLLTNLIEGNLLPSALLWITTRPAAANRIPSGCVDQVTEVRGFNDPQKEEYFTKRFSDEDLASRIISHIKTSRSLHIMCHIPVFCWISAIVLEPMLKHKREEMPKTLTEMYTHLVVFHTTQKNEKYLGKEETGPHWNKESILSLGKLAFQQLVKGNLIFYEEDLKEAGIDVIEASLYSGLCTQLFKEECGLYQDKVYCFVHLSIQEFLAAVFVFLSFINNNENLMAKPQTKSRIFSSLFRDKPEVNVYQRAVDKALQSETGNLDLFLRFLLGLSLESNQKHLRGLMTKTRSSSQSHEETVKYIKKKIRKNLSPERSINLFHCLNELNDHSLVEEIQSYLRSGSLSEDNLSPAQWSALVFVLLTSEKELDVFDLKKFSRSEETLLRLLPVVKASRAALLSGCGVTEKGCASLVSALRSNPSHLRELDLTNNGLKDSGVKLLCAGLGNLHCKLETLRLTGCKLTDTSCKVLASVLSSNPSHLRELDLSNNDLKDSGVELLSAVLEDPHCRLETLRLSGCLVTEEGCASLVSALRSNPSHLRELDLSYNHPGDSGVRLLSAGLEDPHCRLEKLNVEHGGENRMKPGLRKYVCDLTLDLNTVNRRLSLSEENRKVTCRREEQPYPDHPERFKDWRQVLCREGLTGRCYWEVEWSGGADIGVTFKGISRREGGECCLGHNDKSWSLICSDNRYRACHNNNSTTIDVPPSRSHRVGVYLDWPAGTLSFYRASSDTLTHLITFTSTFTEPLYPGFRVDYVGSSVSLK</sequence>
<dbReference type="InterPro" id="IPR003879">
    <property type="entry name" value="Butyrophylin_SPRY"/>
</dbReference>
<reference evidence="9" key="2">
    <citation type="submission" date="2025-09" db="UniProtKB">
        <authorList>
            <consortium name="Ensembl"/>
        </authorList>
    </citation>
    <scope>IDENTIFICATION</scope>
</reference>
<dbReference type="PROSITE" id="PS50837">
    <property type="entry name" value="NACHT"/>
    <property type="match status" value="1"/>
</dbReference>
<dbReference type="PANTHER" id="PTHR24106">
    <property type="entry name" value="NACHT, LRR AND CARD DOMAINS-CONTAINING"/>
    <property type="match status" value="1"/>
</dbReference>
<keyword evidence="4" id="KW-0677">Repeat</keyword>
<dbReference type="InterPro" id="IPR006574">
    <property type="entry name" value="PRY"/>
</dbReference>
<keyword evidence="6" id="KW-0067">ATP-binding</keyword>
<dbReference type="Pfam" id="PF17779">
    <property type="entry name" value="WHD_NOD2"/>
    <property type="match status" value="1"/>
</dbReference>
<dbReference type="InterPro" id="IPR043136">
    <property type="entry name" value="B30.2/SPRY_sf"/>
</dbReference>
<evidence type="ECO:0008006" key="11">
    <source>
        <dbReference type="Google" id="ProtNLM"/>
    </source>
</evidence>
<dbReference type="InterPro" id="IPR007111">
    <property type="entry name" value="NACHT_NTPase"/>
</dbReference>
<dbReference type="InterPro" id="IPR001870">
    <property type="entry name" value="B30.2/SPRY"/>
</dbReference>
<dbReference type="SUPFAM" id="SSF52047">
    <property type="entry name" value="RNI-like"/>
    <property type="match status" value="1"/>
</dbReference>
<protein>
    <recommendedName>
        <fullName evidence="11">B30.2/SPRY domain-containing protein</fullName>
    </recommendedName>
</protein>
<dbReference type="FunFam" id="3.80.10.10:FF:000100">
    <property type="entry name" value="Si:dkey-11n14.1"/>
    <property type="match status" value="1"/>
</dbReference>
<dbReference type="OMA" id="ESHALDC"/>
<dbReference type="Pfam" id="PF17776">
    <property type="entry name" value="NLRC4_HD2"/>
    <property type="match status" value="1"/>
</dbReference>
<dbReference type="Pfam" id="PF05729">
    <property type="entry name" value="NACHT"/>
    <property type="match status" value="1"/>
</dbReference>
<dbReference type="Proteomes" id="UP000472277">
    <property type="component" value="Unassembled WGS sequence"/>
</dbReference>
<dbReference type="InterPro" id="IPR041267">
    <property type="entry name" value="NLRP_HD2"/>
</dbReference>
<dbReference type="FunFam" id="2.60.120.920:FF:000037">
    <property type="entry name" value="Si:dkey-191j3.2"/>
    <property type="match status" value="1"/>
</dbReference>
<dbReference type="InterPro" id="IPR003877">
    <property type="entry name" value="SPRY_dom"/>
</dbReference>
<dbReference type="AlphaFoldDB" id="A0A674CFZ8"/>
<keyword evidence="5" id="KW-0547">Nucleotide-binding</keyword>
<dbReference type="InterPro" id="IPR001611">
    <property type="entry name" value="Leu-rich_rpt"/>
</dbReference>
<feature type="domain" description="B30.2/SPRY" evidence="7">
    <location>
        <begin position="803"/>
        <end position="992"/>
    </location>
</feature>
<dbReference type="PROSITE" id="PS51450">
    <property type="entry name" value="LRR"/>
    <property type="match status" value="1"/>
</dbReference>
<dbReference type="InterPro" id="IPR032675">
    <property type="entry name" value="LRR_dom_sf"/>
</dbReference>
<dbReference type="GO" id="GO:0005524">
    <property type="term" value="F:ATP binding"/>
    <property type="evidence" value="ECO:0007669"/>
    <property type="project" value="UniProtKB-KW"/>
</dbReference>
<dbReference type="InterPro" id="IPR029495">
    <property type="entry name" value="NACHT-assoc"/>
</dbReference>
<evidence type="ECO:0000256" key="2">
    <source>
        <dbReference type="ARBA" id="ARBA00022490"/>
    </source>
</evidence>
<dbReference type="SMART" id="SM00589">
    <property type="entry name" value="PRY"/>
    <property type="match status" value="1"/>
</dbReference>
<evidence type="ECO:0000256" key="4">
    <source>
        <dbReference type="ARBA" id="ARBA00022737"/>
    </source>
</evidence>
<dbReference type="Ensembl" id="ENSSTUT00000087609.1">
    <property type="protein sequence ID" value="ENSSTUP00000082348.1"/>
    <property type="gene ID" value="ENSSTUG00000036198.1"/>
</dbReference>
<dbReference type="Gene3D" id="3.80.10.10">
    <property type="entry name" value="Ribonuclease Inhibitor"/>
    <property type="match status" value="2"/>
</dbReference>